<dbReference type="Gene3D" id="1.20.120.530">
    <property type="entry name" value="GntR ligand-binding domain-like"/>
    <property type="match status" value="1"/>
</dbReference>
<name>A0A126QJ21_9BACT</name>
<dbReference type="GO" id="GO:0003677">
    <property type="term" value="F:DNA binding"/>
    <property type="evidence" value="ECO:0007669"/>
    <property type="project" value="UniProtKB-KW"/>
</dbReference>
<dbReference type="Proteomes" id="UP000295506">
    <property type="component" value="Unassembled WGS sequence"/>
</dbReference>
<dbReference type="InterPro" id="IPR008920">
    <property type="entry name" value="TF_FadR/GntR_C"/>
</dbReference>
<protein>
    <submittedName>
        <fullName evidence="6">DNA-binding GntR family transcriptional regulator</fullName>
    </submittedName>
</protein>
<dbReference type="KEGG" id="dej:AWY79_02065"/>
<evidence type="ECO:0000256" key="2">
    <source>
        <dbReference type="ARBA" id="ARBA00023125"/>
    </source>
</evidence>
<dbReference type="SMART" id="SM00345">
    <property type="entry name" value="HTH_GNTR"/>
    <property type="match status" value="1"/>
</dbReference>
<evidence type="ECO:0000313" key="8">
    <source>
        <dbReference type="Proteomes" id="UP000295506"/>
    </source>
</evidence>
<organism evidence="6 8">
    <name type="scientific">Pseudodesulfovibrio indicus</name>
    <dbReference type="NCBI Taxonomy" id="1716143"/>
    <lineage>
        <taxon>Bacteria</taxon>
        <taxon>Pseudomonadati</taxon>
        <taxon>Thermodesulfobacteriota</taxon>
        <taxon>Desulfovibrionia</taxon>
        <taxon>Desulfovibrionales</taxon>
        <taxon>Desulfovibrionaceae</taxon>
    </lineage>
</organism>
<dbReference type="Pfam" id="PF00392">
    <property type="entry name" value="GntR"/>
    <property type="match status" value="1"/>
</dbReference>
<dbReference type="SMART" id="SM00895">
    <property type="entry name" value="FCD"/>
    <property type="match status" value="1"/>
</dbReference>
<accession>A0A126QJ21</accession>
<evidence type="ECO:0000256" key="3">
    <source>
        <dbReference type="ARBA" id="ARBA00023163"/>
    </source>
</evidence>
<dbReference type="GO" id="GO:0003700">
    <property type="term" value="F:DNA-binding transcription factor activity"/>
    <property type="evidence" value="ECO:0007669"/>
    <property type="project" value="InterPro"/>
</dbReference>
<evidence type="ECO:0000259" key="4">
    <source>
        <dbReference type="PROSITE" id="PS50949"/>
    </source>
</evidence>
<reference evidence="5 7" key="1">
    <citation type="journal article" date="2016" name="Front. Microbiol.">
        <title>Genome Sequence of the Piezophilic, Mesophilic Sulfate-Reducing Bacterium Desulfovibrio indicus J2T.</title>
        <authorList>
            <person name="Cao J."/>
            <person name="Maignien L."/>
            <person name="Shao Z."/>
            <person name="Alain K."/>
            <person name="Jebbar M."/>
        </authorList>
    </citation>
    <scope>NUCLEOTIDE SEQUENCE [LARGE SCALE GENOMIC DNA]</scope>
    <source>
        <strain evidence="5 7">J2</strain>
    </source>
</reference>
<dbReference type="Gene3D" id="1.10.10.10">
    <property type="entry name" value="Winged helix-like DNA-binding domain superfamily/Winged helix DNA-binding domain"/>
    <property type="match status" value="1"/>
</dbReference>
<dbReference type="PANTHER" id="PTHR43537:SF24">
    <property type="entry name" value="GLUCONATE OPERON TRANSCRIPTIONAL REPRESSOR"/>
    <property type="match status" value="1"/>
</dbReference>
<keyword evidence="7" id="KW-1185">Reference proteome</keyword>
<dbReference type="EMBL" id="CP014206">
    <property type="protein sequence ID" value="AMK09983.1"/>
    <property type="molecule type" value="Genomic_DNA"/>
</dbReference>
<keyword evidence="2 6" id="KW-0238">DNA-binding</keyword>
<dbReference type="InterPro" id="IPR036390">
    <property type="entry name" value="WH_DNA-bd_sf"/>
</dbReference>
<evidence type="ECO:0000313" key="5">
    <source>
        <dbReference type="EMBL" id="AMK09983.1"/>
    </source>
</evidence>
<dbReference type="Pfam" id="PF07729">
    <property type="entry name" value="FCD"/>
    <property type="match status" value="1"/>
</dbReference>
<evidence type="ECO:0000313" key="7">
    <source>
        <dbReference type="Proteomes" id="UP000055611"/>
    </source>
</evidence>
<evidence type="ECO:0000313" key="6">
    <source>
        <dbReference type="EMBL" id="TDT87052.1"/>
    </source>
</evidence>
<keyword evidence="1" id="KW-0805">Transcription regulation</keyword>
<gene>
    <name evidence="5" type="ORF">AWY79_02065</name>
    <name evidence="6" type="ORF">EDC59_110134</name>
</gene>
<dbReference type="PROSITE" id="PS50949">
    <property type="entry name" value="HTH_GNTR"/>
    <property type="match status" value="1"/>
</dbReference>
<dbReference type="SUPFAM" id="SSF46785">
    <property type="entry name" value="Winged helix' DNA-binding domain"/>
    <property type="match status" value="1"/>
</dbReference>
<evidence type="ECO:0000256" key="1">
    <source>
        <dbReference type="ARBA" id="ARBA00023015"/>
    </source>
</evidence>
<dbReference type="EMBL" id="SOBK01000010">
    <property type="protein sequence ID" value="TDT87052.1"/>
    <property type="molecule type" value="Genomic_DNA"/>
</dbReference>
<dbReference type="AlphaFoldDB" id="A0A126QJ21"/>
<feature type="domain" description="HTH gntR-type" evidence="4">
    <location>
        <begin position="13"/>
        <end position="80"/>
    </location>
</feature>
<dbReference type="SUPFAM" id="SSF48008">
    <property type="entry name" value="GntR ligand-binding domain-like"/>
    <property type="match status" value="1"/>
</dbReference>
<sequence length="230" mass="26278">MNEGKEFVLEQPLPLRKQVFNYLRDNILSRSFTPDTRIVEAQIAAKLGVSRTPVREALHLLEQEGFIESIPRVGYKVVQLDEKELDEVIEIRRVNESLACTLAVRNYSEETLAAFRKNIVATRKSMKQEDSDQFLRCDEQFHEILAMASGSRHLLSICQLLRRLMLRYRSRSVGFLDSYQGILDGHIAIVEAYGNRDEQGMIKGLNAHLDYVCKEVCTRSLAKAGSESQD</sequence>
<dbReference type="CDD" id="cd07377">
    <property type="entry name" value="WHTH_GntR"/>
    <property type="match status" value="1"/>
</dbReference>
<dbReference type="Proteomes" id="UP000055611">
    <property type="component" value="Chromosome"/>
</dbReference>
<dbReference type="InterPro" id="IPR036388">
    <property type="entry name" value="WH-like_DNA-bd_sf"/>
</dbReference>
<dbReference type="InterPro" id="IPR011711">
    <property type="entry name" value="GntR_C"/>
</dbReference>
<keyword evidence="3" id="KW-0804">Transcription</keyword>
<dbReference type="PRINTS" id="PR00035">
    <property type="entry name" value="HTHGNTR"/>
</dbReference>
<dbReference type="PANTHER" id="PTHR43537">
    <property type="entry name" value="TRANSCRIPTIONAL REGULATOR, GNTR FAMILY"/>
    <property type="match status" value="1"/>
</dbReference>
<proteinExistence type="predicted"/>
<reference evidence="6 8" key="2">
    <citation type="submission" date="2019-03" db="EMBL/GenBank/DDBJ databases">
        <title>Genomic Encyclopedia of Type Strains, Phase IV (KMG-IV): sequencing the most valuable type-strain genomes for metagenomic binning, comparative biology and taxonomic classification.</title>
        <authorList>
            <person name="Goeker M."/>
        </authorList>
    </citation>
    <scope>NUCLEOTIDE SEQUENCE [LARGE SCALE GENOMIC DNA]</scope>
    <source>
        <strain evidence="6 8">DSM 101483</strain>
    </source>
</reference>
<dbReference type="InterPro" id="IPR000524">
    <property type="entry name" value="Tscrpt_reg_HTH_GntR"/>
</dbReference>